<dbReference type="InterPro" id="IPR010602">
    <property type="entry name" value="DUF1186"/>
</dbReference>
<dbReference type="Gene3D" id="3.10.450.50">
    <property type="match status" value="1"/>
</dbReference>
<evidence type="ECO:0000313" key="2">
    <source>
        <dbReference type="Proteomes" id="UP000808146"/>
    </source>
</evidence>
<sequence>MSEIWAQLKPQLEMFSKPFPQAAIDVANAHREEVAPYLIACLEAIASDPAPTQDPDYMLPLYSMHLLASWRDTRAYRPLVKLGHYPDDVIEQVLGDSVTESYGRALASVCDGDMRPLEVLVEDVGAGIWARHAALTAMTVRALEGDADRESVIAFFATRGEREVLRLRTLADNAEDFELIDGIVSNATDIGAVSMLPAIRQWFADKLLDETIAGERWVAAHIVLSPEDCLARLRSDNNSYLSDAAREMSWWYCFREEKAPATPKPGNAMLKEVVDRNSAIAKPPYQGFAAKPATIVRDAPKIGRNDPCHCGSGRKFKKCHGASI</sequence>
<organism evidence="1 2">
    <name type="scientific">Candidatus Dechloromonas phosphorivorans</name>
    <dbReference type="NCBI Taxonomy" id="2899244"/>
    <lineage>
        <taxon>Bacteria</taxon>
        <taxon>Pseudomonadati</taxon>
        <taxon>Pseudomonadota</taxon>
        <taxon>Betaproteobacteria</taxon>
        <taxon>Rhodocyclales</taxon>
        <taxon>Azonexaceae</taxon>
        <taxon>Dechloromonas</taxon>
    </lineage>
</organism>
<accession>A0A9D7QNQ2</accession>
<proteinExistence type="predicted"/>
<dbReference type="Pfam" id="PF06685">
    <property type="entry name" value="DUF1186"/>
    <property type="match status" value="1"/>
</dbReference>
<name>A0A9D7QNQ2_9RHOO</name>
<comment type="caution">
    <text evidence="1">The sequence shown here is derived from an EMBL/GenBank/DDBJ whole genome shotgun (WGS) entry which is preliminary data.</text>
</comment>
<dbReference type="Pfam" id="PF02810">
    <property type="entry name" value="SEC-C"/>
    <property type="match status" value="1"/>
</dbReference>
<protein>
    <submittedName>
        <fullName evidence="1">DUF1186 domain-containing protein</fullName>
    </submittedName>
</protein>
<reference evidence="1" key="1">
    <citation type="submission" date="2020-10" db="EMBL/GenBank/DDBJ databases">
        <title>Connecting structure to function with the recovery of over 1000 high-quality activated sludge metagenome-assembled genomes encoding full-length rRNA genes using long-read sequencing.</title>
        <authorList>
            <person name="Singleton C.M."/>
            <person name="Petriglieri F."/>
            <person name="Kristensen J.M."/>
            <person name="Kirkegaard R.H."/>
            <person name="Michaelsen T.Y."/>
            <person name="Andersen M.H."/>
            <person name="Karst S.M."/>
            <person name="Dueholm M.S."/>
            <person name="Nielsen P.H."/>
            <person name="Albertsen M."/>
        </authorList>
    </citation>
    <scope>NUCLEOTIDE SEQUENCE</scope>
    <source>
        <strain evidence="1">OdNE_18-Q3-R46-58_BAT3C.305</strain>
    </source>
</reference>
<dbReference type="PANTHER" id="PTHR33747">
    <property type="entry name" value="UPF0225 PROTEIN SCO1677"/>
    <property type="match status" value="1"/>
</dbReference>
<evidence type="ECO:0000313" key="1">
    <source>
        <dbReference type="EMBL" id="MBK8891215.1"/>
    </source>
</evidence>
<dbReference type="SUPFAM" id="SSF103642">
    <property type="entry name" value="Sec-C motif"/>
    <property type="match status" value="1"/>
</dbReference>
<dbReference type="EMBL" id="JADKBR010000017">
    <property type="protein sequence ID" value="MBK8891215.1"/>
    <property type="molecule type" value="Genomic_DNA"/>
</dbReference>
<dbReference type="PANTHER" id="PTHR33747:SF1">
    <property type="entry name" value="ADENYLATE CYCLASE-ASSOCIATED CAP C-TERMINAL DOMAIN-CONTAINING PROTEIN"/>
    <property type="match status" value="1"/>
</dbReference>
<dbReference type="AlphaFoldDB" id="A0A9D7QNQ2"/>
<gene>
    <name evidence="1" type="ORF">IPN75_12995</name>
</gene>
<dbReference type="Proteomes" id="UP000808146">
    <property type="component" value="Unassembled WGS sequence"/>
</dbReference>
<dbReference type="InterPro" id="IPR004027">
    <property type="entry name" value="SEC_C_motif"/>
</dbReference>